<evidence type="ECO:0000313" key="2">
    <source>
        <dbReference type="EMBL" id="ORY32626.1"/>
    </source>
</evidence>
<feature type="region of interest" description="Disordered" evidence="1">
    <location>
        <begin position="1"/>
        <end position="58"/>
    </location>
</feature>
<gene>
    <name evidence="2" type="ORF">BCR39DRAFT_380380</name>
</gene>
<evidence type="ECO:0000256" key="1">
    <source>
        <dbReference type="SAM" id="MobiDB-lite"/>
    </source>
</evidence>
<sequence>MIECGIFERTHKRPRPHQPDDQKLRKSTTLLSREAPMRLQVMSEDSDGDDVDSPSSTVPQQLTPPIGVFQHNSAPLLTASSLDTRRYPFPTPVTTIGAHGHGHTHDGASSPYGYAYSQHHQKRAATFGGAIAAPASTKAPGGDSNPGRMPGWQTMNRHNEIVVHDSQGSE</sequence>
<dbReference type="InParanoid" id="A0A1Y2BD44"/>
<dbReference type="AlphaFoldDB" id="A0A1Y2BD44"/>
<reference evidence="2 3" key="1">
    <citation type="submission" date="2016-07" db="EMBL/GenBank/DDBJ databases">
        <title>Pervasive Adenine N6-methylation of Active Genes in Fungi.</title>
        <authorList>
            <consortium name="DOE Joint Genome Institute"/>
            <person name="Mondo S.J."/>
            <person name="Dannebaum R.O."/>
            <person name="Kuo R.C."/>
            <person name="Labutti K."/>
            <person name="Haridas S."/>
            <person name="Kuo A."/>
            <person name="Salamov A."/>
            <person name="Ahrendt S.R."/>
            <person name="Lipzen A."/>
            <person name="Sullivan W."/>
            <person name="Andreopoulos W.B."/>
            <person name="Clum A."/>
            <person name="Lindquist E."/>
            <person name="Daum C."/>
            <person name="Ramamoorthy G.K."/>
            <person name="Gryganskyi A."/>
            <person name="Culley D."/>
            <person name="Magnuson J.K."/>
            <person name="James T.Y."/>
            <person name="O'Malley M.A."/>
            <person name="Stajich J.E."/>
            <person name="Spatafora J.W."/>
            <person name="Visel A."/>
            <person name="Grigoriev I.V."/>
        </authorList>
    </citation>
    <scope>NUCLEOTIDE SEQUENCE [LARGE SCALE GENOMIC DNA]</scope>
    <source>
        <strain evidence="2 3">68-887.2</strain>
    </source>
</reference>
<name>A0A1Y2BD44_9TREE</name>
<comment type="caution">
    <text evidence="2">The sequence shown here is derived from an EMBL/GenBank/DDBJ whole genome shotgun (WGS) entry which is preliminary data.</text>
</comment>
<dbReference type="STRING" id="71784.A0A1Y2BD44"/>
<dbReference type="EMBL" id="MCFC01000009">
    <property type="protein sequence ID" value="ORY32626.1"/>
    <property type="molecule type" value="Genomic_DNA"/>
</dbReference>
<keyword evidence="3" id="KW-1185">Reference proteome</keyword>
<protein>
    <submittedName>
        <fullName evidence="2">Uncharacterized protein</fullName>
    </submittedName>
</protein>
<dbReference type="Proteomes" id="UP000193986">
    <property type="component" value="Unassembled WGS sequence"/>
</dbReference>
<feature type="region of interest" description="Disordered" evidence="1">
    <location>
        <begin position="134"/>
        <end position="170"/>
    </location>
</feature>
<proteinExistence type="predicted"/>
<accession>A0A1Y2BD44</accession>
<dbReference type="OrthoDB" id="515401at2759"/>
<organism evidence="2 3">
    <name type="scientific">Naematelia encephala</name>
    <dbReference type="NCBI Taxonomy" id="71784"/>
    <lineage>
        <taxon>Eukaryota</taxon>
        <taxon>Fungi</taxon>
        <taxon>Dikarya</taxon>
        <taxon>Basidiomycota</taxon>
        <taxon>Agaricomycotina</taxon>
        <taxon>Tremellomycetes</taxon>
        <taxon>Tremellales</taxon>
        <taxon>Naemateliaceae</taxon>
        <taxon>Naematelia</taxon>
    </lineage>
</organism>
<evidence type="ECO:0000313" key="3">
    <source>
        <dbReference type="Proteomes" id="UP000193986"/>
    </source>
</evidence>